<protein>
    <submittedName>
        <fullName evidence="1">Uncharacterized protein</fullName>
    </submittedName>
</protein>
<organism evidence="1 2">
    <name type="scientific">Trifolium medium</name>
    <dbReference type="NCBI Taxonomy" id="97028"/>
    <lineage>
        <taxon>Eukaryota</taxon>
        <taxon>Viridiplantae</taxon>
        <taxon>Streptophyta</taxon>
        <taxon>Embryophyta</taxon>
        <taxon>Tracheophyta</taxon>
        <taxon>Spermatophyta</taxon>
        <taxon>Magnoliopsida</taxon>
        <taxon>eudicotyledons</taxon>
        <taxon>Gunneridae</taxon>
        <taxon>Pentapetalae</taxon>
        <taxon>rosids</taxon>
        <taxon>fabids</taxon>
        <taxon>Fabales</taxon>
        <taxon>Fabaceae</taxon>
        <taxon>Papilionoideae</taxon>
        <taxon>50 kb inversion clade</taxon>
        <taxon>NPAAA clade</taxon>
        <taxon>Hologalegina</taxon>
        <taxon>IRL clade</taxon>
        <taxon>Trifolieae</taxon>
        <taxon>Trifolium</taxon>
    </lineage>
</organism>
<reference evidence="1 2" key="1">
    <citation type="journal article" date="2018" name="Front. Plant Sci.">
        <title>Red Clover (Trifolium pratense) and Zigzag Clover (T. medium) - A Picture of Genomic Similarities and Differences.</title>
        <authorList>
            <person name="Dluhosova J."/>
            <person name="Istvanek J."/>
            <person name="Nedelnik J."/>
            <person name="Repkova J."/>
        </authorList>
    </citation>
    <scope>NUCLEOTIDE SEQUENCE [LARGE SCALE GENOMIC DNA]</scope>
    <source>
        <strain evidence="2">cv. 10/8</strain>
        <tissue evidence="1">Leaf</tissue>
    </source>
</reference>
<evidence type="ECO:0000313" key="2">
    <source>
        <dbReference type="Proteomes" id="UP000265520"/>
    </source>
</evidence>
<feature type="non-terminal residue" evidence="1">
    <location>
        <position position="1"/>
    </location>
</feature>
<dbReference type="AlphaFoldDB" id="A0A392W7H2"/>
<dbReference type="EMBL" id="LXQA011375434">
    <property type="protein sequence ID" value="MCI95081.1"/>
    <property type="molecule type" value="Genomic_DNA"/>
</dbReference>
<accession>A0A392W7H2</accession>
<name>A0A392W7H2_9FABA</name>
<evidence type="ECO:0000313" key="1">
    <source>
        <dbReference type="EMBL" id="MCI95081.1"/>
    </source>
</evidence>
<keyword evidence="2" id="KW-1185">Reference proteome</keyword>
<sequence length="35" mass="3962">VLLGRTRRLTPLFLSLSKGEDVLHISRSVEITPWA</sequence>
<dbReference type="Proteomes" id="UP000265520">
    <property type="component" value="Unassembled WGS sequence"/>
</dbReference>
<comment type="caution">
    <text evidence="1">The sequence shown here is derived from an EMBL/GenBank/DDBJ whole genome shotgun (WGS) entry which is preliminary data.</text>
</comment>
<proteinExistence type="predicted"/>